<evidence type="ECO:0000256" key="5">
    <source>
        <dbReference type="ARBA" id="ARBA00022777"/>
    </source>
</evidence>
<name>A0A382D8K8_9ZZZZ</name>
<dbReference type="FunFam" id="3.30.63.10:FF:000002">
    <property type="entry name" value="Guanylate kinase 1"/>
    <property type="match status" value="1"/>
</dbReference>
<dbReference type="PROSITE" id="PS50052">
    <property type="entry name" value="GUANYLATE_KINASE_2"/>
    <property type="match status" value="1"/>
</dbReference>
<protein>
    <recommendedName>
        <fullName evidence="2">guanylate kinase</fullName>
        <ecNumber evidence="2">2.7.4.8</ecNumber>
    </recommendedName>
</protein>
<dbReference type="HAMAP" id="MF_00328">
    <property type="entry name" value="Guanylate_kinase"/>
    <property type="match status" value="1"/>
</dbReference>
<dbReference type="Pfam" id="PF00625">
    <property type="entry name" value="Guanylate_kin"/>
    <property type="match status" value="1"/>
</dbReference>
<evidence type="ECO:0000256" key="6">
    <source>
        <dbReference type="ARBA" id="ARBA00022840"/>
    </source>
</evidence>
<gene>
    <name evidence="8" type="ORF">METZ01_LOCUS186875</name>
</gene>
<proteinExistence type="inferred from homology"/>
<keyword evidence="3" id="KW-0808">Transferase</keyword>
<dbReference type="EMBL" id="UINC01037871">
    <property type="protein sequence ID" value="SVB34021.1"/>
    <property type="molecule type" value="Genomic_DNA"/>
</dbReference>
<evidence type="ECO:0000256" key="3">
    <source>
        <dbReference type="ARBA" id="ARBA00022679"/>
    </source>
</evidence>
<dbReference type="Gene3D" id="3.40.50.300">
    <property type="entry name" value="P-loop containing nucleotide triphosphate hydrolases"/>
    <property type="match status" value="1"/>
</dbReference>
<dbReference type="InterPro" id="IPR017665">
    <property type="entry name" value="Guanylate_kinase"/>
</dbReference>
<evidence type="ECO:0000313" key="8">
    <source>
        <dbReference type="EMBL" id="SVB34021.1"/>
    </source>
</evidence>
<accession>A0A382D8K8</accession>
<dbReference type="InterPro" id="IPR027417">
    <property type="entry name" value="P-loop_NTPase"/>
</dbReference>
<evidence type="ECO:0000259" key="7">
    <source>
        <dbReference type="PROSITE" id="PS50052"/>
    </source>
</evidence>
<dbReference type="PANTHER" id="PTHR23117:SF13">
    <property type="entry name" value="GUANYLATE KINASE"/>
    <property type="match status" value="1"/>
</dbReference>
<dbReference type="SUPFAM" id="SSF52540">
    <property type="entry name" value="P-loop containing nucleoside triphosphate hydrolases"/>
    <property type="match status" value="1"/>
</dbReference>
<feature type="domain" description="Guanylate kinase-like" evidence="7">
    <location>
        <begin position="10"/>
        <end position="190"/>
    </location>
</feature>
<keyword evidence="6" id="KW-0067">ATP-binding</keyword>
<sequence>MTDSQYGCNSLLIVLSGPSGVGKDAVLNKMREEPGNYHFTVTATTREMREKETAGKDYIFLSRDQFENLVDDEGFMEWSEVYGNLYGVPKSQVTDALSKGKNVIVKIDVQGAKKIKNLAPQAVFIFLSPPSMESLQQRLTERMTESPEALALRMETANLEMLESKWFHYTVVNEDNMVDKTVNRIKQIVKEELSLNQTRNRSSNTDIA</sequence>
<evidence type="ECO:0000256" key="2">
    <source>
        <dbReference type="ARBA" id="ARBA00012961"/>
    </source>
</evidence>
<dbReference type="Gene3D" id="3.30.63.10">
    <property type="entry name" value="Guanylate Kinase phosphate binding domain"/>
    <property type="match status" value="1"/>
</dbReference>
<dbReference type="EC" id="2.7.4.8" evidence="2"/>
<dbReference type="PROSITE" id="PS00856">
    <property type="entry name" value="GUANYLATE_KINASE_1"/>
    <property type="match status" value="1"/>
</dbReference>
<reference evidence="8" key="1">
    <citation type="submission" date="2018-05" db="EMBL/GenBank/DDBJ databases">
        <authorList>
            <person name="Lanie J.A."/>
            <person name="Ng W.-L."/>
            <person name="Kazmierczak K.M."/>
            <person name="Andrzejewski T.M."/>
            <person name="Davidsen T.M."/>
            <person name="Wayne K.J."/>
            <person name="Tettelin H."/>
            <person name="Glass J.I."/>
            <person name="Rusch D."/>
            <person name="Podicherti R."/>
            <person name="Tsui H.-C.T."/>
            <person name="Winkler M.E."/>
        </authorList>
    </citation>
    <scope>NUCLEOTIDE SEQUENCE</scope>
</reference>
<dbReference type="GO" id="GO:0004385">
    <property type="term" value="F:GMP kinase activity"/>
    <property type="evidence" value="ECO:0007669"/>
    <property type="project" value="UniProtKB-EC"/>
</dbReference>
<dbReference type="InterPro" id="IPR008145">
    <property type="entry name" value="GK/Ca_channel_bsu"/>
</dbReference>
<comment type="similarity">
    <text evidence="1">Belongs to the guanylate kinase family.</text>
</comment>
<evidence type="ECO:0000256" key="1">
    <source>
        <dbReference type="ARBA" id="ARBA00005790"/>
    </source>
</evidence>
<dbReference type="CDD" id="cd00071">
    <property type="entry name" value="GMPK"/>
    <property type="match status" value="1"/>
</dbReference>
<dbReference type="PANTHER" id="PTHR23117">
    <property type="entry name" value="GUANYLATE KINASE-RELATED"/>
    <property type="match status" value="1"/>
</dbReference>
<keyword evidence="5" id="KW-0418">Kinase</keyword>
<organism evidence="8">
    <name type="scientific">marine metagenome</name>
    <dbReference type="NCBI Taxonomy" id="408172"/>
    <lineage>
        <taxon>unclassified sequences</taxon>
        <taxon>metagenomes</taxon>
        <taxon>ecological metagenomes</taxon>
    </lineage>
</organism>
<keyword evidence="4" id="KW-0547">Nucleotide-binding</keyword>
<dbReference type="GO" id="GO:0005524">
    <property type="term" value="F:ATP binding"/>
    <property type="evidence" value="ECO:0007669"/>
    <property type="project" value="UniProtKB-KW"/>
</dbReference>
<dbReference type="InterPro" id="IPR008144">
    <property type="entry name" value="Guanylate_kin-like_dom"/>
</dbReference>
<dbReference type="InterPro" id="IPR020590">
    <property type="entry name" value="Guanylate_kinase_CS"/>
</dbReference>
<dbReference type="AlphaFoldDB" id="A0A382D8K8"/>
<dbReference type="GO" id="GO:0005829">
    <property type="term" value="C:cytosol"/>
    <property type="evidence" value="ECO:0007669"/>
    <property type="project" value="TreeGrafter"/>
</dbReference>
<dbReference type="NCBIfam" id="TIGR03263">
    <property type="entry name" value="guanyl_kin"/>
    <property type="match status" value="1"/>
</dbReference>
<dbReference type="SMART" id="SM00072">
    <property type="entry name" value="GuKc"/>
    <property type="match status" value="1"/>
</dbReference>
<evidence type="ECO:0000256" key="4">
    <source>
        <dbReference type="ARBA" id="ARBA00022741"/>
    </source>
</evidence>